<dbReference type="Pfam" id="PF19288">
    <property type="entry name" value="CofH_C"/>
    <property type="match status" value="1"/>
</dbReference>
<evidence type="ECO:0000256" key="4">
    <source>
        <dbReference type="ARBA" id="ARBA00023004"/>
    </source>
</evidence>
<dbReference type="Proteomes" id="UP000640274">
    <property type="component" value="Unassembled WGS sequence"/>
</dbReference>
<dbReference type="SUPFAM" id="SSF102114">
    <property type="entry name" value="Radical SAM enzymes"/>
    <property type="match status" value="1"/>
</dbReference>
<dbReference type="SMART" id="SM00729">
    <property type="entry name" value="Elp3"/>
    <property type="match status" value="1"/>
</dbReference>
<dbReference type="NCBIfam" id="TIGR03699">
    <property type="entry name" value="menaquin_MqnC"/>
    <property type="match status" value="1"/>
</dbReference>
<accession>A0A934J872</accession>
<dbReference type="Pfam" id="PF04055">
    <property type="entry name" value="Radical_SAM"/>
    <property type="match status" value="1"/>
</dbReference>
<dbReference type="InterPro" id="IPR006638">
    <property type="entry name" value="Elp3/MiaA/NifB-like_rSAM"/>
</dbReference>
<dbReference type="RefSeq" id="WP_199019741.1">
    <property type="nucleotide sequence ID" value="NZ_JAELUP010000065.1"/>
</dbReference>
<dbReference type="GO" id="GO:0046992">
    <property type="term" value="F:oxidoreductase activity, acting on X-H and Y-H to form an X-Y bond"/>
    <property type="evidence" value="ECO:0007669"/>
    <property type="project" value="UniProtKB-UniRule"/>
</dbReference>
<keyword evidence="3 6" id="KW-0479">Metal-binding</keyword>
<dbReference type="InterPro" id="IPR045567">
    <property type="entry name" value="CofH/MnqC-like_C"/>
</dbReference>
<evidence type="ECO:0000256" key="5">
    <source>
        <dbReference type="ARBA" id="ARBA00023014"/>
    </source>
</evidence>
<feature type="binding site" evidence="6 7">
    <location>
        <position position="64"/>
    </location>
    <ligand>
        <name>[4Fe-4S] cluster</name>
        <dbReference type="ChEBI" id="CHEBI:49883"/>
        <note>4Fe-4S-S-AdoMet</note>
    </ligand>
</feature>
<dbReference type="GO" id="GO:0016765">
    <property type="term" value="F:transferase activity, transferring alkyl or aryl (other than methyl) groups"/>
    <property type="evidence" value="ECO:0007669"/>
    <property type="project" value="InterPro"/>
</dbReference>
<evidence type="ECO:0000256" key="8">
    <source>
        <dbReference type="PIRSR" id="PIRSR004762-2"/>
    </source>
</evidence>
<proteinExistence type="inferred from homology"/>
<feature type="binding site" evidence="6 7">
    <location>
        <position position="68"/>
    </location>
    <ligand>
        <name>[4Fe-4S] cluster</name>
        <dbReference type="ChEBI" id="CHEBI:49883"/>
        <note>4Fe-4S-S-AdoMet</note>
    </ligand>
</feature>
<comment type="pathway">
    <text evidence="6">Quinol/quinone metabolism; menaquinone biosynthesis.</text>
</comment>
<dbReference type="GO" id="GO:0051539">
    <property type="term" value="F:4 iron, 4 sulfur cluster binding"/>
    <property type="evidence" value="ECO:0007669"/>
    <property type="project" value="UniProtKB-KW"/>
</dbReference>
<evidence type="ECO:0000256" key="7">
    <source>
        <dbReference type="PIRSR" id="PIRSR004762-1"/>
    </source>
</evidence>
<dbReference type="SFLD" id="SFLDG01389">
    <property type="entry name" value="menaquinone_synthsis_involved"/>
    <property type="match status" value="1"/>
</dbReference>
<keyword evidence="1 6" id="KW-0004">4Fe-4S</keyword>
<dbReference type="EC" id="1.21.98.1" evidence="6"/>
<reference evidence="10" key="1">
    <citation type="submission" date="2020-12" db="EMBL/GenBank/DDBJ databases">
        <authorList>
            <person name="Huq M.A."/>
        </authorList>
    </citation>
    <scope>NUCLEOTIDE SEQUENCE</scope>
    <source>
        <strain evidence="10">MAHUQ-46</strain>
    </source>
</reference>
<keyword evidence="2 6" id="KW-0949">S-adenosyl-L-methionine</keyword>
<dbReference type="GO" id="GO:0009234">
    <property type="term" value="P:menaquinone biosynthetic process"/>
    <property type="evidence" value="ECO:0007669"/>
    <property type="project" value="UniProtKB-UniRule"/>
</dbReference>
<feature type="binding site" evidence="8">
    <location>
        <position position="70"/>
    </location>
    <ligand>
        <name>S-adenosyl-L-methionine</name>
        <dbReference type="ChEBI" id="CHEBI:59789"/>
    </ligand>
</feature>
<comment type="similarity">
    <text evidence="6">Belongs to the radical SAM superfamily. MqnC family.</text>
</comment>
<evidence type="ECO:0000313" key="11">
    <source>
        <dbReference type="Proteomes" id="UP000640274"/>
    </source>
</evidence>
<feature type="binding site" evidence="8">
    <location>
        <position position="140"/>
    </location>
    <ligand>
        <name>(3R)-3-methyl-D-ornithine</name>
        <dbReference type="ChEBI" id="CHEBI:64642"/>
    </ligand>
</feature>
<keyword evidence="4 6" id="KW-0408">Iron</keyword>
<keyword evidence="5 6" id="KW-0411">Iron-sulfur</keyword>
<dbReference type="InterPro" id="IPR058240">
    <property type="entry name" value="rSAM_sf"/>
</dbReference>
<keyword evidence="6" id="KW-0560">Oxidoreductase</keyword>
<dbReference type="InterPro" id="IPR013785">
    <property type="entry name" value="Aldolase_TIM"/>
</dbReference>
<evidence type="ECO:0000313" key="10">
    <source>
        <dbReference type="EMBL" id="MBJ6362212.1"/>
    </source>
</evidence>
<dbReference type="PANTHER" id="PTHR43076">
    <property type="entry name" value="FO SYNTHASE (COFH)"/>
    <property type="match status" value="1"/>
</dbReference>
<dbReference type="PANTHER" id="PTHR43076:SF1">
    <property type="entry name" value="LIPOYL SYNTHASE 2"/>
    <property type="match status" value="1"/>
</dbReference>
<sequence length="377" mass="42719">MTIDGILNKALQGQRLTLEDTITLFESDQIEKMGHAANQIMLRHHPEPITTFVVGRNINYTNVCDVYCRFCAFYRKPGSPEGYVLPDELIFSKIQETIDVGGTEILMQGGTNPNLKFSYYTDLLRGIKQRFPEITMHSFSPAEIHKMKDVSDGLSLEEVIRQIHVAGLDSLPGGGAEILDDRTRRKISRLKGSWTDWMDVMKIAHRIGMNTTATMVIGFGEEMEERALHLHRVRDAQDECMANGYDSKGFLAFIPWTFQPDNTNMKREKATPEEYLKTLAISRITLDNIANFQSSWVTMGPEVGKLSLSYGCNDFGSTMIEENVVSAAGTTHKVNIELILKLIREAGKVPAQRNTRYEILKTYYENDSVKQDFVMQN</sequence>
<dbReference type="PROSITE" id="PS51918">
    <property type="entry name" value="RADICAL_SAM"/>
    <property type="match status" value="1"/>
</dbReference>
<dbReference type="GO" id="GO:0005506">
    <property type="term" value="F:iron ion binding"/>
    <property type="evidence" value="ECO:0007669"/>
    <property type="project" value="UniProtKB-UniRule"/>
</dbReference>
<dbReference type="PIRSF" id="PIRSF004762">
    <property type="entry name" value="CHP00423"/>
    <property type="match status" value="1"/>
</dbReference>
<comment type="catalytic activity">
    <reaction evidence="6">
        <text>dehypoxanthine futalosine + S-adenosyl-L-methionine = cyclic dehypoxanthinylfutalosinate + 5'-deoxyadenosine + L-methionine + H(+)</text>
        <dbReference type="Rhea" id="RHEA:33083"/>
        <dbReference type="ChEBI" id="CHEBI:15378"/>
        <dbReference type="ChEBI" id="CHEBI:17319"/>
        <dbReference type="ChEBI" id="CHEBI:57844"/>
        <dbReference type="ChEBI" id="CHEBI:58864"/>
        <dbReference type="ChEBI" id="CHEBI:59789"/>
        <dbReference type="ChEBI" id="CHEBI:64270"/>
        <dbReference type="EC" id="1.21.98.1"/>
    </reaction>
</comment>
<evidence type="ECO:0000256" key="3">
    <source>
        <dbReference type="ARBA" id="ARBA00022723"/>
    </source>
</evidence>
<comment type="caution">
    <text evidence="10">The sequence shown here is derived from an EMBL/GenBank/DDBJ whole genome shotgun (WGS) entry which is preliminary data.</text>
</comment>
<dbReference type="SFLD" id="SFLDG01064">
    <property type="entry name" value="F420__menaquinone_cofactor_bio"/>
    <property type="match status" value="1"/>
</dbReference>
<keyword evidence="11" id="KW-1185">Reference proteome</keyword>
<dbReference type="SFLD" id="SFLDS00029">
    <property type="entry name" value="Radical_SAM"/>
    <property type="match status" value="1"/>
</dbReference>
<dbReference type="SFLD" id="SFLDF00343">
    <property type="entry name" value="aminofutalosine_synthase_(mqnE"/>
    <property type="match status" value="1"/>
</dbReference>
<comment type="cofactor">
    <cofactor evidence="6 7">
        <name>[4Fe-4S] cluster</name>
        <dbReference type="ChEBI" id="CHEBI:49883"/>
    </cofactor>
    <text evidence="6 7">Binds 1 [4Fe-4S] cluster. The cluster is coordinated with 3 cysteines and an exchangeable S-adenosyl-L-methionine.</text>
</comment>
<feature type="binding site" evidence="8">
    <location>
        <position position="295"/>
    </location>
    <ligand>
        <name>(3R)-3-methyl-D-ornithine</name>
        <dbReference type="ChEBI" id="CHEBI:64642"/>
    </ligand>
</feature>
<feature type="binding site" evidence="8">
    <location>
        <position position="317"/>
    </location>
    <ligand>
        <name>(3R)-3-methyl-D-ornithine</name>
        <dbReference type="ChEBI" id="CHEBI:64642"/>
    </ligand>
</feature>
<dbReference type="EMBL" id="JAELUP010000065">
    <property type="protein sequence ID" value="MBJ6362212.1"/>
    <property type="molecule type" value="Genomic_DNA"/>
</dbReference>
<keyword evidence="6" id="KW-0474">Menaquinone biosynthesis</keyword>
<evidence type="ECO:0000256" key="6">
    <source>
        <dbReference type="HAMAP-Rule" id="MF_00992"/>
    </source>
</evidence>
<comment type="function">
    <text evidence="6">Radical SAM enzyme that catalyzes the cyclization of dehypoxanthine futalosine (DHFL) into cyclic dehypoxanthine futalosine (CDHFL), a step in the biosynthesis of menaquinone (MK, vitamin K2).</text>
</comment>
<gene>
    <name evidence="6 10" type="primary">mqnC</name>
    <name evidence="10" type="ORF">JFN88_13130</name>
</gene>
<dbReference type="InterPro" id="IPR022431">
    <property type="entry name" value="Cyclic_DHFL_synthase_mqnC"/>
</dbReference>
<dbReference type="HAMAP" id="MF_00992">
    <property type="entry name" value="MqnC"/>
    <property type="match status" value="1"/>
</dbReference>
<dbReference type="NCBIfam" id="TIGR00423">
    <property type="entry name" value="CofH family radical SAM protein"/>
    <property type="match status" value="1"/>
</dbReference>
<evidence type="ECO:0000256" key="1">
    <source>
        <dbReference type="ARBA" id="ARBA00022485"/>
    </source>
</evidence>
<feature type="binding site" evidence="6 7">
    <location>
        <position position="71"/>
    </location>
    <ligand>
        <name>[4Fe-4S] cluster</name>
        <dbReference type="ChEBI" id="CHEBI:49883"/>
        <note>4Fe-4S-S-AdoMet</note>
    </ligand>
</feature>
<protein>
    <recommendedName>
        <fullName evidence="6">Cyclic dehypoxanthine futalosine synthase</fullName>
        <shortName evidence="6">Cyclic DHFL synthase</shortName>
        <ecNumber evidence="6">1.21.98.1</ecNumber>
    </recommendedName>
    <alternativeName>
        <fullName evidence="6">Dehypoxanthine futalosine cyclase</fullName>
        <shortName evidence="6">DHFL cyclase</shortName>
    </alternativeName>
    <alternativeName>
        <fullName evidence="6">Menaquinone biosynthetic enzyme MqnC</fullName>
    </alternativeName>
</protein>
<dbReference type="InterPro" id="IPR020050">
    <property type="entry name" value="FO_synthase_su2"/>
</dbReference>
<dbReference type="GO" id="GO:0044689">
    <property type="term" value="F:7,8-didemethyl-8-hydroxy-5-deazariboflavin synthase activity"/>
    <property type="evidence" value="ECO:0007669"/>
    <property type="project" value="TreeGrafter"/>
</dbReference>
<dbReference type="InterPro" id="IPR007197">
    <property type="entry name" value="rSAM"/>
</dbReference>
<feature type="domain" description="Radical SAM core" evidence="9">
    <location>
        <begin position="50"/>
        <end position="290"/>
    </location>
</feature>
<dbReference type="SFLD" id="SFLDF00342">
    <property type="entry name" value="cyclic_dehypoxanthine_futalosi"/>
    <property type="match status" value="1"/>
</dbReference>
<feature type="binding site" evidence="8">
    <location>
        <position position="177"/>
    </location>
    <ligand>
        <name>S-adenosyl-L-methionine</name>
        <dbReference type="ChEBI" id="CHEBI:59789"/>
    </ligand>
</feature>
<dbReference type="Gene3D" id="3.20.20.70">
    <property type="entry name" value="Aldolase class I"/>
    <property type="match status" value="1"/>
</dbReference>
<name>A0A934J872_9BACL</name>
<dbReference type="InterPro" id="IPR034405">
    <property type="entry name" value="F420"/>
</dbReference>
<dbReference type="AlphaFoldDB" id="A0A934J872"/>
<evidence type="ECO:0000259" key="9">
    <source>
        <dbReference type="PROSITE" id="PS51918"/>
    </source>
</evidence>
<dbReference type="CDD" id="cd01335">
    <property type="entry name" value="Radical_SAM"/>
    <property type="match status" value="1"/>
</dbReference>
<evidence type="ECO:0000256" key="2">
    <source>
        <dbReference type="ARBA" id="ARBA00022691"/>
    </source>
</evidence>
<organism evidence="10 11">
    <name type="scientific">Paenibacillus roseus</name>
    <dbReference type="NCBI Taxonomy" id="2798579"/>
    <lineage>
        <taxon>Bacteria</taxon>
        <taxon>Bacillati</taxon>
        <taxon>Bacillota</taxon>
        <taxon>Bacilli</taxon>
        <taxon>Bacillales</taxon>
        <taxon>Paenibacillaceae</taxon>
        <taxon>Paenibacillus</taxon>
    </lineage>
</organism>